<gene>
    <name evidence="8" type="ORF">FB389_1426</name>
</gene>
<dbReference type="Gene3D" id="3.40.50.150">
    <property type="entry name" value="Vaccinia Virus protein VP39"/>
    <property type="match status" value="2"/>
</dbReference>
<reference evidence="8 9" key="1">
    <citation type="submission" date="2019-06" db="EMBL/GenBank/DDBJ databases">
        <title>Sequencing the genomes of 1000 actinobacteria strains.</title>
        <authorList>
            <person name="Klenk H.-P."/>
        </authorList>
    </citation>
    <scope>NUCLEOTIDE SEQUENCE [LARGE SCALE GENOMIC DNA]</scope>
    <source>
        <strain evidence="8 9">DSM 10596</strain>
    </source>
</reference>
<protein>
    <submittedName>
        <fullName evidence="8">16S rRNA G1207 methylase RsmC</fullName>
    </submittedName>
</protein>
<dbReference type="GO" id="GO:0003676">
    <property type="term" value="F:nucleic acid binding"/>
    <property type="evidence" value="ECO:0007669"/>
    <property type="project" value="InterPro"/>
</dbReference>
<keyword evidence="3 8" id="KW-0489">Methyltransferase</keyword>
<evidence type="ECO:0000256" key="2">
    <source>
        <dbReference type="ARBA" id="ARBA00022552"/>
    </source>
</evidence>
<dbReference type="InterPro" id="IPR002052">
    <property type="entry name" value="DNA_methylase_N6_adenine_CS"/>
</dbReference>
<feature type="compositionally biased region" description="Pro residues" evidence="5">
    <location>
        <begin position="1"/>
        <end position="12"/>
    </location>
</feature>
<feature type="domain" description="RlmG N-terminal" evidence="7">
    <location>
        <begin position="152"/>
        <end position="227"/>
    </location>
</feature>
<feature type="compositionally biased region" description="Pro residues" evidence="5">
    <location>
        <begin position="121"/>
        <end position="148"/>
    </location>
</feature>
<dbReference type="GO" id="GO:0006364">
    <property type="term" value="P:rRNA processing"/>
    <property type="evidence" value="ECO:0007669"/>
    <property type="project" value="UniProtKB-KW"/>
</dbReference>
<evidence type="ECO:0000313" key="8">
    <source>
        <dbReference type="EMBL" id="TQK76736.1"/>
    </source>
</evidence>
<dbReference type="Proteomes" id="UP000316181">
    <property type="component" value="Unassembled WGS sequence"/>
</dbReference>
<keyword evidence="1" id="KW-0963">Cytoplasm</keyword>
<dbReference type="InterPro" id="IPR007848">
    <property type="entry name" value="Small_mtfrase_dom"/>
</dbReference>
<dbReference type="Pfam" id="PF26049">
    <property type="entry name" value="RLMG_N"/>
    <property type="match status" value="1"/>
</dbReference>
<evidence type="ECO:0000256" key="3">
    <source>
        <dbReference type="ARBA" id="ARBA00022603"/>
    </source>
</evidence>
<feature type="region of interest" description="Disordered" evidence="5">
    <location>
        <begin position="1"/>
        <end position="35"/>
    </location>
</feature>
<dbReference type="InterPro" id="IPR046977">
    <property type="entry name" value="RsmC/RlmG"/>
</dbReference>
<dbReference type="Pfam" id="PF05175">
    <property type="entry name" value="MTS"/>
    <property type="match status" value="1"/>
</dbReference>
<dbReference type="PANTHER" id="PTHR47816">
    <property type="entry name" value="RIBOSOMAL RNA SMALL SUBUNIT METHYLTRANSFERASE C"/>
    <property type="match status" value="1"/>
</dbReference>
<dbReference type="PANTHER" id="PTHR47816:SF4">
    <property type="entry name" value="RIBOSOMAL RNA SMALL SUBUNIT METHYLTRANSFERASE C"/>
    <property type="match status" value="1"/>
</dbReference>
<dbReference type="SUPFAM" id="SSF53335">
    <property type="entry name" value="S-adenosyl-L-methionine-dependent methyltransferases"/>
    <property type="match status" value="1"/>
</dbReference>
<evidence type="ECO:0000256" key="5">
    <source>
        <dbReference type="SAM" id="MobiDB-lite"/>
    </source>
</evidence>
<sequence length="458" mass="46348">MTSSGPPVPPWAHTPLGAQGVPPTALATSGPPPAGASRLAAELIDQWLLDAWRDDPTRPRICIIDDDDGALVAHAVATGAAVTTWNDSRSARDRVAAQCASAYARAFAADEAAPGAATARPLPPGTAPAPPPGTAPAPPPGAPLPVPDPTASLAAAMAGANLVLGAAPKALDRLSYFSRIAAANAAPGAQVVWVQRVKHLHRSMNQVLERHLEDVHATRGAHKARGLVGRVPRLPTPTPAYDPASSLRVSEPELGLDLDVVALPGVFAGTRVDIGTRALLAALPAVLDQGPPPRTAVDLGCGTGILAAWIASRCPGATVIATDDSALAVASAGRTALAAGIACRPHDAPNASGQQACATAPEPGIATWWADAAAGIRAASVDLIVCNPPFHQGAGIDTSGAHAMFASAGRILAPGGRLVVVANRHLRYASALRARVGPTTLVASSPKFVVTLSSRSAR</sequence>
<dbReference type="EMBL" id="VFNV01000001">
    <property type="protein sequence ID" value="TQK76736.1"/>
    <property type="molecule type" value="Genomic_DNA"/>
</dbReference>
<dbReference type="RefSeq" id="WP_170207913.1">
    <property type="nucleotide sequence ID" value="NZ_BAAATB010000010.1"/>
</dbReference>
<dbReference type="GO" id="GO:0008757">
    <property type="term" value="F:S-adenosylmethionine-dependent methyltransferase activity"/>
    <property type="evidence" value="ECO:0007669"/>
    <property type="project" value="InterPro"/>
</dbReference>
<comment type="caution">
    <text evidence="8">The sequence shown here is derived from an EMBL/GenBank/DDBJ whole genome shotgun (WGS) entry which is preliminary data.</text>
</comment>
<evidence type="ECO:0000259" key="7">
    <source>
        <dbReference type="Pfam" id="PF26049"/>
    </source>
</evidence>
<keyword evidence="2" id="KW-0698">rRNA processing</keyword>
<feature type="region of interest" description="Disordered" evidence="5">
    <location>
        <begin position="113"/>
        <end position="148"/>
    </location>
</feature>
<dbReference type="InterPro" id="IPR058679">
    <property type="entry name" value="RlmG_N"/>
</dbReference>
<dbReference type="AlphaFoldDB" id="A0A542SQ50"/>
<dbReference type="CDD" id="cd02440">
    <property type="entry name" value="AdoMet_MTases"/>
    <property type="match status" value="1"/>
</dbReference>
<evidence type="ECO:0000313" key="9">
    <source>
        <dbReference type="Proteomes" id="UP000316181"/>
    </source>
</evidence>
<keyword evidence="9" id="KW-1185">Reference proteome</keyword>
<evidence type="ECO:0000256" key="1">
    <source>
        <dbReference type="ARBA" id="ARBA00022490"/>
    </source>
</evidence>
<evidence type="ECO:0000256" key="4">
    <source>
        <dbReference type="ARBA" id="ARBA00022679"/>
    </source>
</evidence>
<keyword evidence="4" id="KW-0808">Transferase</keyword>
<dbReference type="InterPro" id="IPR029063">
    <property type="entry name" value="SAM-dependent_MTases_sf"/>
</dbReference>
<proteinExistence type="predicted"/>
<evidence type="ECO:0000259" key="6">
    <source>
        <dbReference type="Pfam" id="PF05175"/>
    </source>
</evidence>
<organism evidence="8 9">
    <name type="scientific">Rarobacter incanus</name>
    <dbReference type="NCBI Taxonomy" id="153494"/>
    <lineage>
        <taxon>Bacteria</taxon>
        <taxon>Bacillati</taxon>
        <taxon>Actinomycetota</taxon>
        <taxon>Actinomycetes</taxon>
        <taxon>Micrococcales</taxon>
        <taxon>Rarobacteraceae</taxon>
        <taxon>Rarobacter</taxon>
    </lineage>
</organism>
<accession>A0A542SQ50</accession>
<name>A0A542SQ50_9MICO</name>
<dbReference type="GO" id="GO:0008170">
    <property type="term" value="F:N-methyltransferase activity"/>
    <property type="evidence" value="ECO:0007669"/>
    <property type="project" value="UniProtKB-ARBA"/>
</dbReference>
<dbReference type="PROSITE" id="PS00092">
    <property type="entry name" value="N6_MTASE"/>
    <property type="match status" value="1"/>
</dbReference>
<dbReference type="GO" id="GO:0032259">
    <property type="term" value="P:methylation"/>
    <property type="evidence" value="ECO:0007669"/>
    <property type="project" value="UniProtKB-KW"/>
</dbReference>
<feature type="domain" description="Methyltransferase small" evidence="6">
    <location>
        <begin position="258"/>
        <end position="451"/>
    </location>
</feature>